<sequence>MTTVRGGIRVMTLAAALSVIVGGVTACSEADTGSPPGPGSVTTTTTAIGGADLVTPERYFDRACGTESSPDPGKSDVARIAVADPALLDAVCALGIQSKVVAVAADRGTIPRYLGPTVTSLPTIGARPDAAAAAGARAEVVLGSSQAQTAPYGGRSVVISESATWQDQFRQVADALGRGEEGEKRLATFADQARRVGARVDASHSQIGLVRFGADSEQIAGTASFAGSILAAMGAQRPQSQRGAGPVTVTDKNFDDADADLVYVSFTSQKGQEHGTSVLRSDRWLDLGAAGGKRVFVVDDDIWYGRRGLAAAPVVLDDIQRSINGYSS</sequence>
<comment type="subcellular location">
    <subcellularLocation>
        <location evidence="1">Cell envelope</location>
    </subcellularLocation>
</comment>
<dbReference type="EMBL" id="JBHTIL010000001">
    <property type="protein sequence ID" value="MFD0924205.1"/>
    <property type="molecule type" value="Genomic_DNA"/>
</dbReference>
<evidence type="ECO:0000313" key="7">
    <source>
        <dbReference type="EMBL" id="MFD0924205.1"/>
    </source>
</evidence>
<organism evidence="7 8">
    <name type="scientific">Williamsia deligens</name>
    <dbReference type="NCBI Taxonomy" id="321325"/>
    <lineage>
        <taxon>Bacteria</taxon>
        <taxon>Bacillati</taxon>
        <taxon>Actinomycetota</taxon>
        <taxon>Actinomycetes</taxon>
        <taxon>Mycobacteriales</taxon>
        <taxon>Nocardiaceae</taxon>
        <taxon>Williamsia</taxon>
    </lineage>
</organism>
<dbReference type="Proteomes" id="UP001597068">
    <property type="component" value="Unassembled WGS sequence"/>
</dbReference>
<comment type="similarity">
    <text evidence="2">Belongs to the bacterial solute-binding protein 8 family.</text>
</comment>
<name>A0ABW3G1D0_9NOCA</name>
<keyword evidence="8" id="KW-1185">Reference proteome</keyword>
<feature type="chain" id="PRO_5045497274" evidence="5">
    <location>
        <begin position="27"/>
        <end position="328"/>
    </location>
</feature>
<dbReference type="PANTHER" id="PTHR30532:SF25">
    <property type="entry name" value="IRON(III) DICITRATE-BINDING PERIPLASMIC PROTEIN"/>
    <property type="match status" value="1"/>
</dbReference>
<dbReference type="PANTHER" id="PTHR30532">
    <property type="entry name" value="IRON III DICITRATE-BINDING PERIPLASMIC PROTEIN"/>
    <property type="match status" value="1"/>
</dbReference>
<feature type="signal peptide" evidence="5">
    <location>
        <begin position="1"/>
        <end position="26"/>
    </location>
</feature>
<keyword evidence="4 5" id="KW-0732">Signal</keyword>
<protein>
    <submittedName>
        <fullName evidence="7">ABC transporter substrate-binding protein</fullName>
    </submittedName>
</protein>
<evidence type="ECO:0000313" key="8">
    <source>
        <dbReference type="Proteomes" id="UP001597068"/>
    </source>
</evidence>
<accession>A0ABW3G1D0</accession>
<gene>
    <name evidence="7" type="ORF">ACFQ04_00500</name>
</gene>
<dbReference type="SUPFAM" id="SSF53807">
    <property type="entry name" value="Helical backbone' metal receptor"/>
    <property type="match status" value="1"/>
</dbReference>
<comment type="caution">
    <text evidence="7">The sequence shown here is derived from an EMBL/GenBank/DDBJ whole genome shotgun (WGS) entry which is preliminary data.</text>
</comment>
<dbReference type="PROSITE" id="PS50983">
    <property type="entry name" value="FE_B12_PBP"/>
    <property type="match status" value="1"/>
</dbReference>
<dbReference type="Pfam" id="PF01497">
    <property type="entry name" value="Peripla_BP_2"/>
    <property type="match status" value="1"/>
</dbReference>
<dbReference type="InterPro" id="IPR051313">
    <property type="entry name" value="Bact_iron-sidero_bind"/>
</dbReference>
<feature type="domain" description="Fe/B12 periplasmic-binding" evidence="6">
    <location>
        <begin position="79"/>
        <end position="327"/>
    </location>
</feature>
<keyword evidence="3" id="KW-0813">Transport</keyword>
<evidence type="ECO:0000256" key="3">
    <source>
        <dbReference type="ARBA" id="ARBA00022448"/>
    </source>
</evidence>
<evidence type="ECO:0000256" key="1">
    <source>
        <dbReference type="ARBA" id="ARBA00004196"/>
    </source>
</evidence>
<dbReference type="RefSeq" id="WP_343997049.1">
    <property type="nucleotide sequence ID" value="NZ_BAAAMO010000002.1"/>
</dbReference>
<proteinExistence type="inferred from homology"/>
<evidence type="ECO:0000256" key="2">
    <source>
        <dbReference type="ARBA" id="ARBA00008814"/>
    </source>
</evidence>
<evidence type="ECO:0000256" key="4">
    <source>
        <dbReference type="ARBA" id="ARBA00022729"/>
    </source>
</evidence>
<dbReference type="InterPro" id="IPR002491">
    <property type="entry name" value="ABC_transptr_periplasmic_BD"/>
</dbReference>
<evidence type="ECO:0000259" key="6">
    <source>
        <dbReference type="PROSITE" id="PS50983"/>
    </source>
</evidence>
<evidence type="ECO:0000256" key="5">
    <source>
        <dbReference type="SAM" id="SignalP"/>
    </source>
</evidence>
<dbReference type="Gene3D" id="3.40.50.1980">
    <property type="entry name" value="Nitrogenase molybdenum iron protein domain"/>
    <property type="match status" value="2"/>
</dbReference>
<dbReference type="PROSITE" id="PS51257">
    <property type="entry name" value="PROKAR_LIPOPROTEIN"/>
    <property type="match status" value="1"/>
</dbReference>
<reference evidence="8" key="1">
    <citation type="journal article" date="2019" name="Int. J. Syst. Evol. Microbiol.">
        <title>The Global Catalogue of Microorganisms (GCM) 10K type strain sequencing project: providing services to taxonomists for standard genome sequencing and annotation.</title>
        <authorList>
            <consortium name="The Broad Institute Genomics Platform"/>
            <consortium name="The Broad Institute Genome Sequencing Center for Infectious Disease"/>
            <person name="Wu L."/>
            <person name="Ma J."/>
        </authorList>
    </citation>
    <scope>NUCLEOTIDE SEQUENCE [LARGE SCALE GENOMIC DNA]</scope>
    <source>
        <strain evidence="8">CCUG 50873</strain>
    </source>
</reference>